<dbReference type="SUPFAM" id="SSF55785">
    <property type="entry name" value="PYP-like sensor domain (PAS domain)"/>
    <property type="match status" value="1"/>
</dbReference>
<dbReference type="InterPro" id="IPR029016">
    <property type="entry name" value="GAF-like_dom_sf"/>
</dbReference>
<evidence type="ECO:0000259" key="2">
    <source>
        <dbReference type="PROSITE" id="PS50887"/>
    </source>
</evidence>
<dbReference type="InterPro" id="IPR035919">
    <property type="entry name" value="EAL_sf"/>
</dbReference>
<dbReference type="SUPFAM" id="SSF55073">
    <property type="entry name" value="Nucleotide cyclase"/>
    <property type="match status" value="2"/>
</dbReference>
<organism evidence="3 4">
    <name type="scientific">Candidatus Faecivivens stercoripullorum</name>
    <dbReference type="NCBI Taxonomy" id="2840805"/>
    <lineage>
        <taxon>Bacteria</taxon>
        <taxon>Bacillati</taxon>
        <taxon>Bacillota</taxon>
        <taxon>Clostridia</taxon>
        <taxon>Eubacteriales</taxon>
        <taxon>Oscillospiraceae</taxon>
        <taxon>Oscillospiraceae incertae sedis</taxon>
        <taxon>Candidatus Faecivivens</taxon>
    </lineage>
</organism>
<dbReference type="Proteomes" id="UP000824160">
    <property type="component" value="Unassembled WGS sequence"/>
</dbReference>
<dbReference type="InterPro" id="IPR050706">
    <property type="entry name" value="Cyclic-di-GMP_PDE-like"/>
</dbReference>
<gene>
    <name evidence="3" type="ORF">IAC43_07810</name>
</gene>
<dbReference type="EMBL" id="DVLW01000214">
    <property type="protein sequence ID" value="HIT95077.1"/>
    <property type="molecule type" value="Genomic_DNA"/>
</dbReference>
<name>A0A9D1H8Q4_9FIRM</name>
<dbReference type="GO" id="GO:0071111">
    <property type="term" value="F:cyclic-guanylate-specific phosphodiesterase activity"/>
    <property type="evidence" value="ECO:0007669"/>
    <property type="project" value="InterPro"/>
</dbReference>
<feature type="domain" description="GGDEF" evidence="2">
    <location>
        <begin position="158"/>
        <end position="281"/>
    </location>
</feature>
<feature type="domain" description="EAL" evidence="1">
    <location>
        <begin position="290"/>
        <end position="545"/>
    </location>
</feature>
<dbReference type="SUPFAM" id="SSF55781">
    <property type="entry name" value="GAF domain-like"/>
    <property type="match status" value="1"/>
</dbReference>
<evidence type="ECO:0000313" key="4">
    <source>
        <dbReference type="Proteomes" id="UP000824160"/>
    </source>
</evidence>
<dbReference type="PANTHER" id="PTHR33121:SF70">
    <property type="entry name" value="SIGNALING PROTEIN YKOW"/>
    <property type="match status" value="1"/>
</dbReference>
<dbReference type="InterPro" id="IPR000160">
    <property type="entry name" value="GGDEF_dom"/>
</dbReference>
<dbReference type="Gene3D" id="3.30.70.270">
    <property type="match status" value="2"/>
</dbReference>
<dbReference type="InterPro" id="IPR035965">
    <property type="entry name" value="PAS-like_dom_sf"/>
</dbReference>
<dbReference type="Pfam" id="PF01590">
    <property type="entry name" value="GAF"/>
    <property type="match status" value="1"/>
</dbReference>
<dbReference type="Pfam" id="PF00990">
    <property type="entry name" value="GGDEF"/>
    <property type="match status" value="2"/>
</dbReference>
<dbReference type="NCBIfam" id="TIGR00254">
    <property type="entry name" value="GGDEF"/>
    <property type="match status" value="1"/>
</dbReference>
<protein>
    <submittedName>
        <fullName evidence="3">EAL domain-containing protein</fullName>
    </submittedName>
</protein>
<dbReference type="Pfam" id="PF08447">
    <property type="entry name" value="PAS_3"/>
    <property type="match status" value="1"/>
</dbReference>
<dbReference type="Gene3D" id="3.30.450.20">
    <property type="entry name" value="PAS domain"/>
    <property type="match status" value="1"/>
</dbReference>
<dbReference type="InterPro" id="IPR001633">
    <property type="entry name" value="EAL_dom"/>
</dbReference>
<dbReference type="SUPFAM" id="SSF141868">
    <property type="entry name" value="EAL domain-like"/>
    <property type="match status" value="1"/>
</dbReference>
<dbReference type="InterPro" id="IPR029787">
    <property type="entry name" value="Nucleotide_cyclase"/>
</dbReference>
<reference evidence="3" key="1">
    <citation type="submission" date="2020-10" db="EMBL/GenBank/DDBJ databases">
        <authorList>
            <person name="Gilroy R."/>
        </authorList>
    </citation>
    <scope>NUCLEOTIDE SEQUENCE</scope>
    <source>
        <strain evidence="3">ChiBcec7-5410</strain>
    </source>
</reference>
<dbReference type="PANTHER" id="PTHR33121">
    <property type="entry name" value="CYCLIC DI-GMP PHOSPHODIESTERASE PDEF"/>
    <property type="match status" value="1"/>
</dbReference>
<accession>A0A9D1H8Q4</accession>
<evidence type="ECO:0000259" key="1">
    <source>
        <dbReference type="PROSITE" id="PS50883"/>
    </source>
</evidence>
<dbReference type="PROSITE" id="PS50887">
    <property type="entry name" value="GGDEF"/>
    <property type="match status" value="2"/>
</dbReference>
<dbReference type="SMART" id="SM00052">
    <property type="entry name" value="EAL"/>
    <property type="match status" value="1"/>
</dbReference>
<feature type="domain" description="GGDEF" evidence="2">
    <location>
        <begin position="1285"/>
        <end position="1412"/>
    </location>
</feature>
<dbReference type="CDD" id="cd01948">
    <property type="entry name" value="EAL"/>
    <property type="match status" value="1"/>
</dbReference>
<proteinExistence type="predicted"/>
<dbReference type="Gene3D" id="3.30.450.40">
    <property type="match status" value="1"/>
</dbReference>
<dbReference type="PROSITE" id="PS50883">
    <property type="entry name" value="EAL"/>
    <property type="match status" value="1"/>
</dbReference>
<dbReference type="InterPro" id="IPR003018">
    <property type="entry name" value="GAF"/>
</dbReference>
<evidence type="ECO:0000313" key="3">
    <source>
        <dbReference type="EMBL" id="HIT95077.1"/>
    </source>
</evidence>
<dbReference type="InterPro" id="IPR013655">
    <property type="entry name" value="PAS_fold_3"/>
</dbReference>
<dbReference type="CDD" id="cd01949">
    <property type="entry name" value="GGDEF"/>
    <property type="match status" value="2"/>
</dbReference>
<dbReference type="SMART" id="SM00267">
    <property type="entry name" value="GGDEF"/>
    <property type="match status" value="2"/>
</dbReference>
<dbReference type="Gene3D" id="3.20.20.450">
    <property type="entry name" value="EAL domain"/>
    <property type="match status" value="1"/>
</dbReference>
<reference evidence="3" key="2">
    <citation type="journal article" date="2021" name="PeerJ">
        <title>Extensive microbial diversity within the chicken gut microbiome revealed by metagenomics and culture.</title>
        <authorList>
            <person name="Gilroy R."/>
            <person name="Ravi A."/>
            <person name="Getino M."/>
            <person name="Pursley I."/>
            <person name="Horton D.L."/>
            <person name="Alikhan N.F."/>
            <person name="Baker D."/>
            <person name="Gharbi K."/>
            <person name="Hall N."/>
            <person name="Watson M."/>
            <person name="Adriaenssens E.M."/>
            <person name="Foster-Nyarko E."/>
            <person name="Jarju S."/>
            <person name="Secka A."/>
            <person name="Antonio M."/>
            <person name="Oren A."/>
            <person name="Chaudhuri R.R."/>
            <person name="La Ragione R."/>
            <person name="Hildebrand F."/>
            <person name="Pallen M.J."/>
        </authorList>
    </citation>
    <scope>NUCLEOTIDE SEQUENCE</scope>
    <source>
        <strain evidence="3">ChiBcec7-5410</strain>
    </source>
</reference>
<comment type="caution">
    <text evidence="3">The sequence shown here is derived from an EMBL/GenBank/DDBJ whole genome shotgun (WGS) entry which is preliminary data.</text>
</comment>
<dbReference type="Pfam" id="PF00563">
    <property type="entry name" value="EAL"/>
    <property type="match status" value="1"/>
</dbReference>
<sequence>MMEINKTIELFRSMLNFLSESSDDYFFLWDIPTGQLHLSEKIAEKYDLMQMGEKSCTLADWKRIVYPPDLPALSAQLEQIQRGETLLHDMEYRLINRNGEIVWISCRGKSNLSPEGVPKWMIGRISDSVFKGKLDQLTGAFLMDTLHADIGEMLRTNADGYLLMVELDNLKSINFHSGRQAGDQLLKKVCHAMEDLTNGIRVYRVNGDCFCVCLPENTPQEVEKVFCRLQERLKGQCTLTGGCVPFRQYIIPDAETLYQYAENSLDNAKARGRNTLWFFSAEDYEKDLAALELREDLKKSVHDGFTGFSMVYQPQVGCGQYQLYGCEALLRYHSPNRGDVSPGDFIPVLEQTGLIREVGIWVLREALRQCGIWRQYLPQLHMSVNMSYSQLCEEDITGKVLHTLRQSGLPGSALTIEVTESMQLHDYPYLNDIFRQWKRLGISISVDDFGTGYSSLGRLKEMEIDEIKIDRSFVSNIHNSAYNYRLLSNMLELARVSHIRVCCEGVEQREELEALEKLHPDLIQGFLFGKPSPAEEFTRIWFDSDSDEYRLRTAKNTELSSIHRPVSLSPANYWREDQIVHAIIEASDDIVYVSDLYNYELYYLNPAGQKLMGCSDFKGKKCYQVLQGRSEPCSFCNNQILTADRFYVWERENEYCKRHFLLKDKLIHFQGRQARMEIALDITRNEIVSREVQERLTFARKIVDYTQTISGDEDYDTTIRRILEAVGDFYQADRSYIFQPDPADPTIWNNTFEWCRSSDVIPQQQNLMGVSEKVLHRWLELFRQKESVIIFNPELIRKVSPQEYEMLHAQDISRLIASPLYLGEQLFGFIGVDNPRYFIHDDSHIRVLSSFLLGAVRQKRNDERVSALLHYEYGDILKEMGIGLWVIRKNDRNIDEMLADNTMLHVMGAEHDIPSPEECYQFWYSRVNDGYYHYVNQAVEAMYRTGEIVQLEYTWKHPTAGEVVVRCTGKRFTEPDGRISIRGYHRIISNIQRPQFLPDIHQRDVFEFNELSHSIFFHTARTLISGQKQHESDFPESWLREEIVHPHFQKRFSETFSRVRVKSEVSLPEILLKSRKGTYEWFRMLLRHPGTAQQDLDTVVVTIEPVGRERTLELENMRLSQFYQAMLSESIGYAEVDLESGQLKSAGGLWMSYRENYLQTNQHFIEVLSEKLQSLISPEELKLFRSCQTPEGWQQVIRSGKPIRLCYRRPIRNKLSWVELVMHIFQEEITQNVYGLLCLRDINAQKQREDEQLRAASRDPLTGIFNRTAFEQSVTNFVRSSVETPCGVLILMDIDNFKKINDQMGHLKGDEALRIVSHILLMVFGKESIIGRLGGDEFLVFVYNCDYNGLVEKFNLLLEQLQTSQTPPLSSSIGATFVSPENFSYIQSLREADTALYHSKQNGKNQFRFYRSFPSHGER</sequence>
<dbReference type="InterPro" id="IPR043128">
    <property type="entry name" value="Rev_trsase/Diguanyl_cyclase"/>
</dbReference>